<dbReference type="GO" id="GO:0005783">
    <property type="term" value="C:endoplasmic reticulum"/>
    <property type="evidence" value="ECO:0007669"/>
    <property type="project" value="TreeGrafter"/>
</dbReference>
<feature type="transmembrane region" description="Helical" evidence="3">
    <location>
        <begin position="12"/>
        <end position="35"/>
    </location>
</feature>
<dbReference type="GO" id="GO:0055085">
    <property type="term" value="P:transmembrane transport"/>
    <property type="evidence" value="ECO:0007669"/>
    <property type="project" value="InterPro"/>
</dbReference>
<evidence type="ECO:0000256" key="1">
    <source>
        <dbReference type="ARBA" id="ARBA00023242"/>
    </source>
</evidence>
<keyword evidence="1" id="KW-0539">Nucleus</keyword>
<feature type="domain" description="Xylanolytic transcriptional activator regulatory" evidence="4">
    <location>
        <begin position="882"/>
        <end position="964"/>
    </location>
</feature>
<evidence type="ECO:0000313" key="5">
    <source>
        <dbReference type="EMBL" id="KAF4625684.1"/>
    </source>
</evidence>
<dbReference type="InterPro" id="IPR009486">
    <property type="entry name" value="Pur_nuclsid_perm"/>
</dbReference>
<dbReference type="PANTHER" id="PTHR38643:SF1">
    <property type="entry name" value="PURINE NUCLEOSIDE PERMEASE C285.05-RELATED"/>
    <property type="match status" value="1"/>
</dbReference>
<gene>
    <name evidence="5" type="ORF">G7Y89_g12482</name>
</gene>
<dbReference type="Pfam" id="PF20684">
    <property type="entry name" value="Fung_rhodopsin"/>
    <property type="match status" value="1"/>
</dbReference>
<dbReference type="GO" id="GO:0006351">
    <property type="term" value="P:DNA-templated transcription"/>
    <property type="evidence" value="ECO:0007669"/>
    <property type="project" value="InterPro"/>
</dbReference>
<name>A0A8H4R8Q7_9HELO</name>
<accession>A0A8H4R8Q7</accession>
<feature type="compositionally biased region" description="Polar residues" evidence="2">
    <location>
        <begin position="1229"/>
        <end position="1248"/>
    </location>
</feature>
<reference evidence="5 6" key="1">
    <citation type="submission" date="2020-03" db="EMBL/GenBank/DDBJ databases">
        <title>Draft Genome Sequence of Cudoniella acicularis.</title>
        <authorList>
            <person name="Buettner E."/>
            <person name="Kellner H."/>
        </authorList>
    </citation>
    <scope>NUCLEOTIDE SEQUENCE [LARGE SCALE GENOMIC DNA]</scope>
    <source>
        <strain evidence="5 6">DSM 108380</strain>
    </source>
</reference>
<dbReference type="CDD" id="cd12148">
    <property type="entry name" value="fungal_TF_MHR"/>
    <property type="match status" value="1"/>
</dbReference>
<dbReference type="GO" id="GO:0003677">
    <property type="term" value="F:DNA binding"/>
    <property type="evidence" value="ECO:0007669"/>
    <property type="project" value="InterPro"/>
</dbReference>
<feature type="transmembrane region" description="Helical" evidence="3">
    <location>
        <begin position="47"/>
        <end position="67"/>
    </location>
</feature>
<feature type="transmembrane region" description="Helical" evidence="3">
    <location>
        <begin position="213"/>
        <end position="233"/>
    </location>
</feature>
<evidence type="ECO:0000259" key="4">
    <source>
        <dbReference type="SMART" id="SM00906"/>
    </source>
</evidence>
<protein>
    <recommendedName>
        <fullName evidence="4">Xylanolytic transcriptional activator regulatory domain-containing protein</fullName>
    </recommendedName>
</protein>
<evidence type="ECO:0000256" key="3">
    <source>
        <dbReference type="SAM" id="Phobius"/>
    </source>
</evidence>
<dbReference type="Pfam" id="PF06516">
    <property type="entry name" value="NUP"/>
    <property type="match status" value="1"/>
</dbReference>
<keyword evidence="3" id="KW-1133">Transmembrane helix</keyword>
<evidence type="ECO:0000256" key="2">
    <source>
        <dbReference type="SAM" id="MobiDB-lite"/>
    </source>
</evidence>
<organism evidence="5 6">
    <name type="scientific">Cudoniella acicularis</name>
    <dbReference type="NCBI Taxonomy" id="354080"/>
    <lineage>
        <taxon>Eukaryota</taxon>
        <taxon>Fungi</taxon>
        <taxon>Dikarya</taxon>
        <taxon>Ascomycota</taxon>
        <taxon>Pezizomycotina</taxon>
        <taxon>Leotiomycetes</taxon>
        <taxon>Helotiales</taxon>
        <taxon>Tricladiaceae</taxon>
        <taxon>Cudoniella</taxon>
    </lineage>
</organism>
<dbReference type="SMART" id="SM00906">
    <property type="entry name" value="Fungal_trans"/>
    <property type="match status" value="1"/>
</dbReference>
<feature type="transmembrane region" description="Helical" evidence="3">
    <location>
        <begin position="99"/>
        <end position="119"/>
    </location>
</feature>
<keyword evidence="3" id="KW-0812">Transmembrane</keyword>
<proteinExistence type="predicted"/>
<comment type="caution">
    <text evidence="5">The sequence shown here is derived from an EMBL/GenBank/DDBJ whole genome shotgun (WGS) entry which is preliminary data.</text>
</comment>
<dbReference type="Pfam" id="PF04082">
    <property type="entry name" value="Fungal_trans"/>
    <property type="match status" value="1"/>
</dbReference>
<keyword evidence="6" id="KW-1185">Reference proteome</keyword>
<dbReference type="InterPro" id="IPR049326">
    <property type="entry name" value="Rhodopsin_dom_fungi"/>
</dbReference>
<dbReference type="GO" id="GO:0008270">
    <property type="term" value="F:zinc ion binding"/>
    <property type="evidence" value="ECO:0007669"/>
    <property type="project" value="InterPro"/>
</dbReference>
<sequence>MANPNPSLDRGYILNIIEGIFLALAFTSLAARIYVRTRVTKNLGWDDFFIVLATVTALVGLSMGMTAEHFGLGKHIDSITSDDAIYQAVKWDYVQSLPLGLAAMFTKISIFIFMNRVFVNTQTKWTWRWTLHFVNVVNIVANIISATTVLAQCTPVQKLWDPSIPGTCWPPKKQMAFGIFQGVASAFCDLVFSGLPVVFLWNVQISVRIKVGICSLMGLGLFTAACAIVRTYIANTEDYADITYNDLPWNIWIDMETICGIVAACLPTIRPLLKEVFLKTSSLLSYFSGKPHMESFSNPGYPLPEIAPKEPHGFNSRSNLRSTTDTDVIRNQFTQEAEAWYGIPEFDVLAQNITVPGISPLFPQAHCTANDEICQVTTGEGEINAATTISAIAYSSLFDLGQTYFLIAGIAGVSPKVATIGSVTFARYAVAVALQYEIDAREKPLDWNTGYFPQGSSSPTEYPTELYGTEVFEVNEPLRQIAISFAQTASLNDTADAMSYRALYASTVAYTLGSQAPSVVACDTATSDVYFTGALLADAFENTTSLFTNGSGIYCTTQQEDNATLEALLRAATNNLVDFSRIIIMRTASDFDRPYANQTILDNLLVENQGYVPSIENIYFAGIKVVEGILNEWKSKFAAGIKATNYVGDIFGTLGGQPDFGPGSIFVDGPSTFQKRGLKERRAQVEGLLKNQESVESNKNNGPGVYSDSENLSQSLPEVPFSVNKPLMNDLDSVPEFTKFQYNHEMFLQVPDLLNDNSTWAMIELGLQEPLPPQDTIDELNQIYFTKVHGSVPIIHQYRFLAAMNLTPNGRPSVSLRYAMWALAASVTGKYKDMQSHFHLRARKYADMDETAGRQKYINIRHAQAWILIGLYEFKMMMFPNAWLTTGRATRFTQLLGLHRMDRLGLDVKQTLPISTDSGEKEERRRTFWMAFCMDRSAAVGTGWPLIIDERDIVTFLPSTEDQFEQNLESVAISLKESMDPLNASSLSSFAGVAVVASLTGQIFQHLHRPTGDNNNDHENNEFWKTHRKIDNTLLNISLYLPSHLRLPAGSSNPNTIFLNMSLQSAVICLHQAAIFKAEKLVNTSVIAESKERCLTAAAEITSIMKRIAHTDLSKLNVYTPFSLYLATRIFSQISKADPHDDNASSSTHFLLSALTAIKDSNPLVESYMIQLDLEGIGLSALQANVRVSSQLAKSMAGISIEEEIEDSSWITFVSPLVRIIEQEEVSPPSRSTSQPYHDGNIQSSSSPCDPAGRITASPGTIGDDRGINLDFTADMVEGMSMPAGVGSWEMDAAAMQADLFNSLMDFGDNK</sequence>
<dbReference type="PANTHER" id="PTHR38643">
    <property type="entry name" value="PURINE NUCLEOSIDE PERMEASE C285.05-RELATED"/>
    <property type="match status" value="1"/>
</dbReference>
<dbReference type="OrthoDB" id="3037908at2759"/>
<dbReference type="InterPro" id="IPR007219">
    <property type="entry name" value="XnlR_reg_dom"/>
</dbReference>
<evidence type="ECO:0000313" key="6">
    <source>
        <dbReference type="Proteomes" id="UP000566819"/>
    </source>
</evidence>
<dbReference type="EMBL" id="JAAMPI010001319">
    <property type="protein sequence ID" value="KAF4625684.1"/>
    <property type="molecule type" value="Genomic_DNA"/>
</dbReference>
<feature type="transmembrane region" description="Helical" evidence="3">
    <location>
        <begin position="179"/>
        <end position="201"/>
    </location>
</feature>
<feature type="transmembrane region" description="Helical" evidence="3">
    <location>
        <begin position="131"/>
        <end position="151"/>
    </location>
</feature>
<feature type="region of interest" description="Disordered" evidence="2">
    <location>
        <begin position="1225"/>
        <end position="1262"/>
    </location>
</feature>
<dbReference type="Proteomes" id="UP000566819">
    <property type="component" value="Unassembled WGS sequence"/>
</dbReference>
<keyword evidence="3" id="KW-0472">Membrane</keyword>